<sequence length="310" mass="32149">MRAAGIALGALADALFADPRRFHPVAGYGQAAMRLERVLYADSRAAGAVYTAVAVGVPTAAVWILQRRASGGWTVVLTAATAWAALGGRSLLRAADGVDRPLEVGSLSRARFALRSLCARDAAELDGDELAKATVESLAENTSDAVVAPLWWVFAAGPAGIAAYRAVNTLDAMVGYKTSRYRNFGWASARLDDLANVVPARISAALAAVLAPVAGGSTAEGLRVWRRDGSRHPSPNAGQVESAFAGALGLRLGGSVNSYGDAEDSRPAMGDGKAPAREDIKRARKLSWAVGAAAAGLAVAGALMTRRRKR</sequence>
<organism evidence="10 11">
    <name type="scientific">Salininema proteolyticum</name>
    <dbReference type="NCBI Taxonomy" id="1607685"/>
    <lineage>
        <taxon>Bacteria</taxon>
        <taxon>Bacillati</taxon>
        <taxon>Actinomycetota</taxon>
        <taxon>Actinomycetes</taxon>
        <taxon>Glycomycetales</taxon>
        <taxon>Glycomycetaceae</taxon>
        <taxon>Salininema</taxon>
    </lineage>
</organism>
<evidence type="ECO:0000256" key="3">
    <source>
        <dbReference type="ARBA" id="ARBA00006263"/>
    </source>
</evidence>
<reference evidence="11" key="1">
    <citation type="journal article" date="2019" name="Int. J. Syst. Evol. Microbiol.">
        <title>The Global Catalogue of Microorganisms (GCM) 10K type strain sequencing project: providing services to taxonomists for standard genome sequencing and annotation.</title>
        <authorList>
            <consortium name="The Broad Institute Genomics Platform"/>
            <consortium name="The Broad Institute Genome Sequencing Center for Infectious Disease"/>
            <person name="Wu L."/>
            <person name="Ma J."/>
        </authorList>
    </citation>
    <scope>NUCLEOTIDE SEQUENCE [LARGE SCALE GENOMIC DNA]</scope>
    <source>
        <strain evidence="11">IBRC-M 10908</strain>
    </source>
</reference>
<dbReference type="Proteomes" id="UP001595823">
    <property type="component" value="Unassembled WGS sequence"/>
</dbReference>
<feature type="transmembrane region" description="Helical" evidence="9">
    <location>
        <begin position="286"/>
        <end position="305"/>
    </location>
</feature>
<dbReference type="NCBIfam" id="NF002276">
    <property type="entry name" value="PRK01209.1-4"/>
    <property type="match status" value="1"/>
</dbReference>
<evidence type="ECO:0000313" key="11">
    <source>
        <dbReference type="Proteomes" id="UP001595823"/>
    </source>
</evidence>
<proteinExistence type="inferred from homology"/>
<comment type="subcellular location">
    <subcellularLocation>
        <location evidence="1 9">Cell membrane</location>
        <topology evidence="1 9">Multi-pass membrane protein</topology>
    </subcellularLocation>
</comment>
<keyword evidence="5 9" id="KW-0169">Cobalamin biosynthesis</keyword>
<evidence type="ECO:0000256" key="8">
    <source>
        <dbReference type="ARBA" id="ARBA00023136"/>
    </source>
</evidence>
<gene>
    <name evidence="9" type="primary">cobD</name>
    <name evidence="10" type="ORF">ACFPET_23125</name>
</gene>
<evidence type="ECO:0000256" key="6">
    <source>
        <dbReference type="ARBA" id="ARBA00022692"/>
    </source>
</evidence>
<comment type="similarity">
    <text evidence="3 9">Belongs to the CobD/CbiB family.</text>
</comment>
<comment type="pathway">
    <text evidence="2 9">Cofactor biosynthesis; adenosylcobalamin biosynthesis.</text>
</comment>
<dbReference type="NCBIfam" id="TIGR00380">
    <property type="entry name" value="cobal_cbiB"/>
    <property type="match status" value="1"/>
</dbReference>
<evidence type="ECO:0000313" key="10">
    <source>
        <dbReference type="EMBL" id="MFC4338090.1"/>
    </source>
</evidence>
<evidence type="ECO:0000256" key="9">
    <source>
        <dbReference type="HAMAP-Rule" id="MF_00024"/>
    </source>
</evidence>
<comment type="caution">
    <text evidence="9">Lacks conserved residue(s) required for the propagation of feature annotation.</text>
</comment>
<keyword evidence="7 9" id="KW-1133">Transmembrane helix</keyword>
<dbReference type="Pfam" id="PF03186">
    <property type="entry name" value="CobD_Cbib"/>
    <property type="match status" value="1"/>
</dbReference>
<evidence type="ECO:0000256" key="1">
    <source>
        <dbReference type="ARBA" id="ARBA00004651"/>
    </source>
</evidence>
<evidence type="ECO:0000256" key="4">
    <source>
        <dbReference type="ARBA" id="ARBA00022475"/>
    </source>
</evidence>
<protein>
    <recommendedName>
        <fullName evidence="9">Cobalamin biosynthesis protein CobD</fullName>
    </recommendedName>
</protein>
<keyword evidence="8 9" id="KW-0472">Membrane</keyword>
<name>A0ABV8U6R5_9ACTN</name>
<dbReference type="PANTHER" id="PTHR34308:SF1">
    <property type="entry name" value="COBALAMIN BIOSYNTHESIS PROTEIN CBIB"/>
    <property type="match status" value="1"/>
</dbReference>
<comment type="function">
    <text evidence="9">Converts cobyric acid to cobinamide by the addition of aminopropanol on the F carboxylic group.</text>
</comment>
<keyword evidence="11" id="KW-1185">Reference proteome</keyword>
<keyword evidence="4 9" id="KW-1003">Cell membrane</keyword>
<dbReference type="EMBL" id="JBHSDK010000061">
    <property type="protein sequence ID" value="MFC4338090.1"/>
    <property type="molecule type" value="Genomic_DNA"/>
</dbReference>
<dbReference type="InterPro" id="IPR004485">
    <property type="entry name" value="Cobalamin_biosynth_CobD/CbiB"/>
</dbReference>
<evidence type="ECO:0000256" key="5">
    <source>
        <dbReference type="ARBA" id="ARBA00022573"/>
    </source>
</evidence>
<evidence type="ECO:0000256" key="2">
    <source>
        <dbReference type="ARBA" id="ARBA00004953"/>
    </source>
</evidence>
<accession>A0ABV8U6R5</accession>
<keyword evidence="6 9" id="KW-0812">Transmembrane</keyword>
<dbReference type="PANTHER" id="PTHR34308">
    <property type="entry name" value="COBALAMIN BIOSYNTHESIS PROTEIN CBIB"/>
    <property type="match status" value="1"/>
</dbReference>
<evidence type="ECO:0000256" key="7">
    <source>
        <dbReference type="ARBA" id="ARBA00022989"/>
    </source>
</evidence>
<comment type="caution">
    <text evidence="10">The sequence shown here is derived from an EMBL/GenBank/DDBJ whole genome shotgun (WGS) entry which is preliminary data.</text>
</comment>
<dbReference type="HAMAP" id="MF_00024">
    <property type="entry name" value="CobD_CbiB"/>
    <property type="match status" value="1"/>
</dbReference>
<dbReference type="RefSeq" id="WP_380625773.1">
    <property type="nucleotide sequence ID" value="NZ_JBHSDK010000061.1"/>
</dbReference>